<dbReference type="Gene3D" id="3.90.1720.10">
    <property type="entry name" value="endopeptidase domain like (from Nostoc punctiforme)"/>
    <property type="match status" value="1"/>
</dbReference>
<evidence type="ECO:0000259" key="1">
    <source>
        <dbReference type="Pfam" id="PF01471"/>
    </source>
</evidence>
<dbReference type="RefSeq" id="WP_203907452.1">
    <property type="nucleotide sequence ID" value="NZ_BONY01000008.1"/>
</dbReference>
<dbReference type="Pfam" id="PF05257">
    <property type="entry name" value="CHAP"/>
    <property type="match status" value="1"/>
</dbReference>
<dbReference type="InterPro" id="IPR002477">
    <property type="entry name" value="Peptidoglycan-bd-like"/>
</dbReference>
<name>A0A8J3Q4H5_9ACTN</name>
<feature type="domain" description="Peptidase C51" evidence="2">
    <location>
        <begin position="32"/>
        <end position="124"/>
    </location>
</feature>
<dbReference type="InterPro" id="IPR038765">
    <property type="entry name" value="Papain-like_cys_pep_sf"/>
</dbReference>
<dbReference type="InterPro" id="IPR036366">
    <property type="entry name" value="PGBDSf"/>
</dbReference>
<proteinExistence type="predicted"/>
<protein>
    <submittedName>
        <fullName evidence="3">Endolysin</fullName>
    </submittedName>
</protein>
<dbReference type="InterPro" id="IPR007921">
    <property type="entry name" value="CHAP_dom"/>
</dbReference>
<dbReference type="Proteomes" id="UP000612899">
    <property type="component" value="Unassembled WGS sequence"/>
</dbReference>
<evidence type="ECO:0000259" key="2">
    <source>
        <dbReference type="Pfam" id="PF05257"/>
    </source>
</evidence>
<dbReference type="SUPFAM" id="SSF54001">
    <property type="entry name" value="Cysteine proteinases"/>
    <property type="match status" value="1"/>
</dbReference>
<dbReference type="EMBL" id="BONY01000008">
    <property type="protein sequence ID" value="GIH03541.1"/>
    <property type="molecule type" value="Genomic_DNA"/>
</dbReference>
<sequence length="331" mass="35064">MGTAAGMIAQARKLLGTRESPPGSNHNFITSWYGFDGPWCEMTISYVAAHSDNLSAVLGKYAWTVGRAQAFKDAGRWHYGLGGVRPGDIVYFDWSGGGRISGIDHVGLVEAVHSNGTITTLEGNTSNMMMRRVRRASIVGYGRPRYNGSAPMPSTDGILRVNSTGNAVKTLQGNLNKVMGSKLVVDGFFGSDTEMALKAFQSKYRLEVDGVYGPQSAAMMKAALAGKTAPIPPKPNPPAPARLVVDGKFGPTTCAAMQRALNSHGAKLIVDGAMGPLTNKALQKHVGSAQDGIMGPNTIKALQRKIGATQDGIWGPNTTTKLQQKLNAGTF</sequence>
<feature type="domain" description="Peptidoglycan binding-like" evidence="1">
    <location>
        <begin position="164"/>
        <end position="220"/>
    </location>
</feature>
<reference evidence="3" key="1">
    <citation type="submission" date="2021-01" db="EMBL/GenBank/DDBJ databases">
        <title>Whole genome shotgun sequence of Rhizocola hellebori NBRC 109834.</title>
        <authorList>
            <person name="Komaki H."/>
            <person name="Tamura T."/>
        </authorList>
    </citation>
    <scope>NUCLEOTIDE SEQUENCE</scope>
    <source>
        <strain evidence="3">NBRC 109834</strain>
    </source>
</reference>
<keyword evidence="4" id="KW-1185">Reference proteome</keyword>
<dbReference type="AlphaFoldDB" id="A0A8J3Q4H5"/>
<dbReference type="InterPro" id="IPR036365">
    <property type="entry name" value="PGBD-like_sf"/>
</dbReference>
<dbReference type="SUPFAM" id="SSF47090">
    <property type="entry name" value="PGBD-like"/>
    <property type="match status" value="2"/>
</dbReference>
<accession>A0A8J3Q4H5</accession>
<dbReference type="Pfam" id="PF01471">
    <property type="entry name" value="PG_binding_1"/>
    <property type="match status" value="1"/>
</dbReference>
<evidence type="ECO:0000313" key="4">
    <source>
        <dbReference type="Proteomes" id="UP000612899"/>
    </source>
</evidence>
<organism evidence="3 4">
    <name type="scientific">Rhizocola hellebori</name>
    <dbReference type="NCBI Taxonomy" id="1392758"/>
    <lineage>
        <taxon>Bacteria</taxon>
        <taxon>Bacillati</taxon>
        <taxon>Actinomycetota</taxon>
        <taxon>Actinomycetes</taxon>
        <taxon>Micromonosporales</taxon>
        <taxon>Micromonosporaceae</taxon>
        <taxon>Rhizocola</taxon>
    </lineage>
</organism>
<comment type="caution">
    <text evidence="3">The sequence shown here is derived from an EMBL/GenBank/DDBJ whole genome shotgun (WGS) entry which is preliminary data.</text>
</comment>
<gene>
    <name evidence="3" type="ORF">Rhe02_16080</name>
</gene>
<dbReference type="Gene3D" id="1.10.101.10">
    <property type="entry name" value="PGBD-like superfamily/PGBD"/>
    <property type="match status" value="3"/>
</dbReference>
<evidence type="ECO:0000313" key="3">
    <source>
        <dbReference type="EMBL" id="GIH03541.1"/>
    </source>
</evidence>